<dbReference type="AlphaFoldDB" id="A0A7W7CJF6"/>
<feature type="transmembrane region" description="Helical" evidence="1">
    <location>
        <begin position="12"/>
        <end position="27"/>
    </location>
</feature>
<keyword evidence="1" id="KW-0472">Membrane</keyword>
<organism evidence="3 4">
    <name type="scientific">Crossiella cryophila</name>
    <dbReference type="NCBI Taxonomy" id="43355"/>
    <lineage>
        <taxon>Bacteria</taxon>
        <taxon>Bacillati</taxon>
        <taxon>Actinomycetota</taxon>
        <taxon>Actinomycetes</taxon>
        <taxon>Pseudonocardiales</taxon>
        <taxon>Pseudonocardiaceae</taxon>
        <taxon>Crossiella</taxon>
    </lineage>
</organism>
<evidence type="ECO:0000259" key="2">
    <source>
        <dbReference type="Pfam" id="PF03779"/>
    </source>
</evidence>
<keyword evidence="4" id="KW-1185">Reference proteome</keyword>
<sequence>MEKAWSRWQDWAAVVMGVVVLLSPMVMDSSPRSMWTMVLLGGLLGISALWSLAQPGSVASEYVHMGLGVLLFLAPWVMGYSTELMAAAWVSWVVGVLAVLAGASALPAANAAHGLAGSH</sequence>
<feature type="transmembrane region" description="Helical" evidence="1">
    <location>
        <begin position="86"/>
        <end position="109"/>
    </location>
</feature>
<evidence type="ECO:0000313" key="4">
    <source>
        <dbReference type="Proteomes" id="UP000533598"/>
    </source>
</evidence>
<reference evidence="3 4" key="1">
    <citation type="submission" date="2020-08" db="EMBL/GenBank/DDBJ databases">
        <title>Sequencing the genomes of 1000 actinobacteria strains.</title>
        <authorList>
            <person name="Klenk H.-P."/>
        </authorList>
    </citation>
    <scope>NUCLEOTIDE SEQUENCE [LARGE SCALE GENOMIC DNA]</scope>
    <source>
        <strain evidence="3 4">DSM 44230</strain>
    </source>
</reference>
<keyword evidence="1" id="KW-1133">Transmembrane helix</keyword>
<evidence type="ECO:0000313" key="3">
    <source>
        <dbReference type="EMBL" id="MBB4682275.1"/>
    </source>
</evidence>
<feature type="transmembrane region" description="Helical" evidence="1">
    <location>
        <begin position="62"/>
        <end position="80"/>
    </location>
</feature>
<proteinExistence type="predicted"/>
<dbReference type="Pfam" id="PF03779">
    <property type="entry name" value="SPW"/>
    <property type="match status" value="1"/>
</dbReference>
<protein>
    <recommendedName>
        <fullName evidence="2">SPW repeat-containing integral membrane domain-containing protein</fullName>
    </recommendedName>
</protein>
<keyword evidence="1" id="KW-0812">Transmembrane</keyword>
<dbReference type="EMBL" id="JACHMH010000001">
    <property type="protein sequence ID" value="MBB4682275.1"/>
    <property type="molecule type" value="Genomic_DNA"/>
</dbReference>
<comment type="caution">
    <text evidence="3">The sequence shown here is derived from an EMBL/GenBank/DDBJ whole genome shotgun (WGS) entry which is preliminary data.</text>
</comment>
<dbReference type="Proteomes" id="UP000533598">
    <property type="component" value="Unassembled WGS sequence"/>
</dbReference>
<dbReference type="RefSeq" id="WP_185009446.1">
    <property type="nucleotide sequence ID" value="NZ_BAAAUI010000007.1"/>
</dbReference>
<dbReference type="InterPro" id="IPR005530">
    <property type="entry name" value="SPW"/>
</dbReference>
<evidence type="ECO:0000256" key="1">
    <source>
        <dbReference type="SAM" id="Phobius"/>
    </source>
</evidence>
<name>A0A7W7CJF6_9PSEU</name>
<feature type="transmembrane region" description="Helical" evidence="1">
    <location>
        <begin position="33"/>
        <end position="50"/>
    </location>
</feature>
<feature type="domain" description="SPW repeat-containing integral membrane" evidence="2">
    <location>
        <begin position="8"/>
        <end position="103"/>
    </location>
</feature>
<accession>A0A7W7CJF6</accession>
<gene>
    <name evidence="3" type="ORF">HNR67_008393</name>
</gene>